<reference evidence="5" key="1">
    <citation type="submission" date="2017-08" db="EMBL/GenBank/DDBJ databases">
        <title>Direct submision.</title>
        <authorList>
            <person name="Kim S.-J."/>
            <person name="Rhee S.-K."/>
        </authorList>
    </citation>
    <scope>NUCLEOTIDE SEQUENCE [LARGE SCALE GENOMIC DNA]</scope>
    <source>
        <strain evidence="5">GI5</strain>
    </source>
</reference>
<dbReference type="EMBL" id="CP022684">
    <property type="protein sequence ID" value="AUM13811.1"/>
    <property type="molecule type" value="Genomic_DNA"/>
</dbReference>
<dbReference type="PROSITE" id="PS51832">
    <property type="entry name" value="HD_GYP"/>
    <property type="match status" value="1"/>
</dbReference>
<gene>
    <name evidence="4" type="ORF">Kalk_15855</name>
</gene>
<dbReference type="PANTHER" id="PTHR45228:SF9">
    <property type="entry name" value="3'3'-CGAMP-SPECIFIC PHOSPHODIESTERASE 2"/>
    <property type="match status" value="1"/>
</dbReference>
<dbReference type="GO" id="GO:0000160">
    <property type="term" value="P:phosphorelay signal transduction system"/>
    <property type="evidence" value="ECO:0007669"/>
    <property type="project" value="InterPro"/>
</dbReference>
<dbReference type="InterPro" id="IPR037522">
    <property type="entry name" value="HD_GYP_dom"/>
</dbReference>
<protein>
    <submittedName>
        <fullName evidence="4">Phosphodiesterase</fullName>
    </submittedName>
</protein>
<dbReference type="KEGG" id="kak:Kalk_15855"/>
<dbReference type="CDD" id="cd00077">
    <property type="entry name" value="HDc"/>
    <property type="match status" value="1"/>
</dbReference>
<dbReference type="AlphaFoldDB" id="A0A2K9LNU4"/>
<dbReference type="Pfam" id="PF11849">
    <property type="entry name" value="DUF3369"/>
    <property type="match status" value="1"/>
</dbReference>
<dbReference type="Pfam" id="PF13487">
    <property type="entry name" value="HD_5"/>
    <property type="match status" value="1"/>
</dbReference>
<feature type="modified residue" description="4-aspartylphosphate" evidence="1">
    <location>
        <position position="84"/>
    </location>
</feature>
<proteinExistence type="predicted"/>
<dbReference type="InterPro" id="IPR001789">
    <property type="entry name" value="Sig_transdc_resp-reg_receiver"/>
</dbReference>
<dbReference type="SUPFAM" id="SSF109604">
    <property type="entry name" value="HD-domain/PDEase-like"/>
    <property type="match status" value="1"/>
</dbReference>
<evidence type="ECO:0000259" key="2">
    <source>
        <dbReference type="PROSITE" id="PS50110"/>
    </source>
</evidence>
<dbReference type="SUPFAM" id="SSF52172">
    <property type="entry name" value="CheY-like"/>
    <property type="match status" value="1"/>
</dbReference>
<accession>A0A2K9LNU4</accession>
<keyword evidence="5" id="KW-1185">Reference proteome</keyword>
<name>A0A2K9LNU4_9GAMM</name>
<dbReference type="PROSITE" id="PS50110">
    <property type="entry name" value="RESPONSE_REGULATORY"/>
    <property type="match status" value="1"/>
</dbReference>
<dbReference type="InterPro" id="IPR021800">
    <property type="entry name" value="DUF3369"/>
</dbReference>
<dbReference type="InterPro" id="IPR003607">
    <property type="entry name" value="HD/PDEase_dom"/>
</dbReference>
<dbReference type="GO" id="GO:0008081">
    <property type="term" value="F:phosphoric diester hydrolase activity"/>
    <property type="evidence" value="ECO:0007669"/>
    <property type="project" value="UniProtKB-ARBA"/>
</dbReference>
<dbReference type="Gene3D" id="1.10.3210.10">
    <property type="entry name" value="Hypothetical protein af1432"/>
    <property type="match status" value="1"/>
</dbReference>
<dbReference type="InterPro" id="IPR052020">
    <property type="entry name" value="Cyclic_di-GMP/3'3'-cGAMP_PDE"/>
</dbReference>
<dbReference type="PANTHER" id="PTHR45228">
    <property type="entry name" value="CYCLIC DI-GMP PHOSPHODIESTERASE TM_0186-RELATED"/>
    <property type="match status" value="1"/>
</dbReference>
<dbReference type="Gene3D" id="3.40.50.2300">
    <property type="match status" value="1"/>
</dbReference>
<feature type="domain" description="Response regulatory" evidence="2">
    <location>
        <begin position="29"/>
        <end position="153"/>
    </location>
</feature>
<dbReference type="SMART" id="SM00471">
    <property type="entry name" value="HDc"/>
    <property type="match status" value="1"/>
</dbReference>
<dbReference type="InterPro" id="IPR011006">
    <property type="entry name" value="CheY-like_superfamily"/>
</dbReference>
<evidence type="ECO:0000259" key="3">
    <source>
        <dbReference type="PROSITE" id="PS51832"/>
    </source>
</evidence>
<evidence type="ECO:0000313" key="5">
    <source>
        <dbReference type="Proteomes" id="UP000235116"/>
    </source>
</evidence>
<dbReference type="Proteomes" id="UP000235116">
    <property type="component" value="Chromosome"/>
</dbReference>
<dbReference type="RefSeq" id="WP_101895186.1">
    <property type="nucleotide sequence ID" value="NZ_CP022684.1"/>
</dbReference>
<feature type="domain" description="HD-GYP" evidence="3">
    <location>
        <begin position="322"/>
        <end position="519"/>
    </location>
</feature>
<sequence length="519" mass="58674">MTDDSLLFAEDEPTPATVNVEESPIRPWNILIIDDEEEVHKVSKLVLGKIRFDKRPLNFLHAYSATEAKAILSSRNDIALALVDVVMETDHAGLDLVTWIRRELRNTQTRLVLRTGQPGQAPEHQVIEDYDINDYKDKTELTDIKMKTLMYAALRSYRDIITIERSRRGLERVITATSTIYQNFSMESFASAVLEQISNLLYIEHDSIYASAVRAMAASHGKNADSYEVIATTGNIAEMMAKSSNHAIPDDIVKGFDQVLSAQKSMYINNCFFGYFITKQGNEHLLYVCPGNNLSELELHLLEIYSNNVAIALENRNLHQEIESTQRELIYRLGEAVEKRSRETGGHVKRVALISELLAQKYGMDDIVSNHIKLASPLHDIGKIAIPDDILNKPGKFEPSEWETMKTHAHIGYEMLSNSKKPLLNMAAIIAREHHENWDGSGYPNGLSGDQINIAGRITALADVFDALGSKRCYKEPWPIDEIQKEIRALSGIKFDPKLVDILLDNINEFSVFREDYPD</sequence>
<organism evidence="4 5">
    <name type="scientific">Ketobacter alkanivorans</name>
    <dbReference type="NCBI Taxonomy" id="1917421"/>
    <lineage>
        <taxon>Bacteria</taxon>
        <taxon>Pseudomonadati</taxon>
        <taxon>Pseudomonadota</taxon>
        <taxon>Gammaproteobacteria</taxon>
        <taxon>Pseudomonadales</taxon>
        <taxon>Ketobacteraceae</taxon>
        <taxon>Ketobacter</taxon>
    </lineage>
</organism>
<dbReference type="OrthoDB" id="9816273at2"/>
<keyword evidence="1" id="KW-0597">Phosphoprotein</keyword>
<dbReference type="SUPFAM" id="SSF55781">
    <property type="entry name" value="GAF domain-like"/>
    <property type="match status" value="1"/>
</dbReference>
<evidence type="ECO:0000256" key="1">
    <source>
        <dbReference type="PROSITE-ProRule" id="PRU00169"/>
    </source>
</evidence>
<evidence type="ECO:0000313" key="4">
    <source>
        <dbReference type="EMBL" id="AUM13811.1"/>
    </source>
</evidence>